<gene>
    <name evidence="2" type="ORF">ACERK3_06860</name>
</gene>
<evidence type="ECO:0000313" key="2">
    <source>
        <dbReference type="EMBL" id="MFA9478015.1"/>
    </source>
</evidence>
<dbReference type="InterPro" id="IPR011051">
    <property type="entry name" value="RmlC_Cupin_sf"/>
</dbReference>
<dbReference type="SUPFAM" id="SSF51182">
    <property type="entry name" value="RmlC-like cupins"/>
    <property type="match status" value="1"/>
</dbReference>
<reference evidence="2 3" key="1">
    <citation type="submission" date="2024-08" db="EMBL/GenBank/DDBJ databases">
        <title>Whole-genome sequencing of halo(alkali)philic microorganisms from hypersaline lakes.</title>
        <authorList>
            <person name="Sorokin D.Y."/>
            <person name="Merkel A.Y."/>
            <person name="Messina E."/>
            <person name="Yakimov M."/>
        </authorList>
    </citation>
    <scope>NUCLEOTIDE SEQUENCE [LARGE SCALE GENOMIC DNA]</scope>
    <source>
        <strain evidence="2 3">AB-hyl4</strain>
    </source>
</reference>
<comment type="caution">
    <text evidence="2">The sequence shown here is derived from an EMBL/GenBank/DDBJ whole genome shotgun (WGS) entry which is preliminary data.</text>
</comment>
<dbReference type="EMBL" id="JBGUBD010000004">
    <property type="protein sequence ID" value="MFA9478015.1"/>
    <property type="molecule type" value="Genomic_DNA"/>
</dbReference>
<sequence>MTTLNQSAVVYRAHSEGETHPVMGDPMRFIMTASDTGGAYAIAESQTKPGSGAPPHIHHNEEECMYVLDGAYEFTVDGKAYQLKQGDYIHIPRGAVRSFTNTADSESRVLIMHSPGSAAGFYVEMGKLPFPPQIEAIAEIGHRYNIEIVAG</sequence>
<dbReference type="RefSeq" id="WP_425344944.1">
    <property type="nucleotide sequence ID" value="NZ_JBGUBD010000004.1"/>
</dbReference>
<dbReference type="InterPro" id="IPR013096">
    <property type="entry name" value="Cupin_2"/>
</dbReference>
<dbReference type="Pfam" id="PF07883">
    <property type="entry name" value="Cupin_2"/>
    <property type="match status" value="1"/>
</dbReference>
<accession>A0ABV4U4D2</accession>
<dbReference type="PANTHER" id="PTHR36440:SF1">
    <property type="entry name" value="PUTATIVE (AFU_ORTHOLOGUE AFUA_8G07350)-RELATED"/>
    <property type="match status" value="1"/>
</dbReference>
<dbReference type="InterPro" id="IPR014710">
    <property type="entry name" value="RmlC-like_jellyroll"/>
</dbReference>
<dbReference type="PANTHER" id="PTHR36440">
    <property type="entry name" value="PUTATIVE (AFU_ORTHOLOGUE AFUA_8G07350)-RELATED"/>
    <property type="match status" value="1"/>
</dbReference>
<dbReference type="Gene3D" id="2.60.120.10">
    <property type="entry name" value="Jelly Rolls"/>
    <property type="match status" value="1"/>
</dbReference>
<keyword evidence="3" id="KW-1185">Reference proteome</keyword>
<protein>
    <submittedName>
        <fullName evidence="2">Cupin domain-containing protein</fullName>
    </submittedName>
</protein>
<name>A0ABV4U4D2_9BACT</name>
<dbReference type="Proteomes" id="UP001575105">
    <property type="component" value="Unassembled WGS sequence"/>
</dbReference>
<evidence type="ECO:0000313" key="3">
    <source>
        <dbReference type="Proteomes" id="UP001575105"/>
    </source>
</evidence>
<feature type="domain" description="Cupin type-2" evidence="1">
    <location>
        <begin position="48"/>
        <end position="111"/>
    </location>
</feature>
<evidence type="ECO:0000259" key="1">
    <source>
        <dbReference type="Pfam" id="PF07883"/>
    </source>
</evidence>
<proteinExistence type="predicted"/>
<organism evidence="2 3">
    <name type="scientific">Natronomicrosphaera hydrolytica</name>
    <dbReference type="NCBI Taxonomy" id="3242702"/>
    <lineage>
        <taxon>Bacteria</taxon>
        <taxon>Pseudomonadati</taxon>
        <taxon>Planctomycetota</taxon>
        <taxon>Phycisphaerae</taxon>
        <taxon>Phycisphaerales</taxon>
        <taxon>Phycisphaeraceae</taxon>
        <taxon>Natronomicrosphaera</taxon>
    </lineage>
</organism>
<dbReference type="InterPro" id="IPR053146">
    <property type="entry name" value="QDO-like"/>
</dbReference>